<feature type="region of interest" description="Disordered" evidence="1">
    <location>
        <begin position="179"/>
        <end position="214"/>
    </location>
</feature>
<comment type="caution">
    <text evidence="2">The sequence shown here is derived from an EMBL/GenBank/DDBJ whole genome shotgun (WGS) entry which is preliminary data.</text>
</comment>
<evidence type="ECO:0000313" key="2">
    <source>
        <dbReference type="EMBL" id="DAZ99524.1"/>
    </source>
</evidence>
<dbReference type="EMBL" id="DAKRPA010000081">
    <property type="protein sequence ID" value="DAZ99524.1"/>
    <property type="molecule type" value="Genomic_DNA"/>
</dbReference>
<evidence type="ECO:0000256" key="1">
    <source>
        <dbReference type="SAM" id="MobiDB-lite"/>
    </source>
</evidence>
<sequence length="214" mass="23086">MDAAGNMVASPSASCSAALSVPSLEDGAGVMVGAPAGLMGAAHDALLMGAAERVGGMMRECVGCTQQSNQRHQTSEKVQRVDWRFLRKGIHAADNLIRNKIVNNGHPWSSLVSVRERVCRLPIRNASVYRTCGFCNCRASERIYYDLHSSLSHGSRFRALLPNLRSTEQATLQAFKLSSRLEESPTGSGPPAVKTPSGKMAKFETRGRAKNKVS</sequence>
<organism evidence="2 3">
    <name type="scientific">Lagenidium giganteum</name>
    <dbReference type="NCBI Taxonomy" id="4803"/>
    <lineage>
        <taxon>Eukaryota</taxon>
        <taxon>Sar</taxon>
        <taxon>Stramenopiles</taxon>
        <taxon>Oomycota</taxon>
        <taxon>Peronosporomycetes</taxon>
        <taxon>Pythiales</taxon>
        <taxon>Pythiaceae</taxon>
    </lineage>
</organism>
<evidence type="ECO:0000313" key="3">
    <source>
        <dbReference type="Proteomes" id="UP001146120"/>
    </source>
</evidence>
<reference evidence="2" key="1">
    <citation type="submission" date="2022-11" db="EMBL/GenBank/DDBJ databases">
        <authorList>
            <person name="Morgan W.R."/>
            <person name="Tartar A."/>
        </authorList>
    </citation>
    <scope>NUCLEOTIDE SEQUENCE</scope>
    <source>
        <strain evidence="2">ARSEF 373</strain>
    </source>
</reference>
<accession>A0AAV2Z459</accession>
<dbReference type="AlphaFoldDB" id="A0AAV2Z459"/>
<gene>
    <name evidence="2" type="ORF">N0F65_005396</name>
</gene>
<protein>
    <submittedName>
        <fullName evidence="2">Uncharacterized protein</fullName>
    </submittedName>
</protein>
<reference evidence="2" key="2">
    <citation type="journal article" date="2023" name="Microbiol Resour">
        <title>Decontamination and Annotation of the Draft Genome Sequence of the Oomycete Lagenidium giganteum ARSEF 373.</title>
        <authorList>
            <person name="Morgan W.R."/>
            <person name="Tartar A."/>
        </authorList>
    </citation>
    <scope>NUCLEOTIDE SEQUENCE</scope>
    <source>
        <strain evidence="2">ARSEF 373</strain>
    </source>
</reference>
<name>A0AAV2Z459_9STRA</name>
<keyword evidence="3" id="KW-1185">Reference proteome</keyword>
<proteinExistence type="predicted"/>
<dbReference type="Proteomes" id="UP001146120">
    <property type="component" value="Unassembled WGS sequence"/>
</dbReference>